<accession>A0A8H6JPL1</accession>
<evidence type="ECO:0000256" key="1">
    <source>
        <dbReference type="SAM" id="MobiDB-lite"/>
    </source>
</evidence>
<comment type="caution">
    <text evidence="3">The sequence shown here is derived from an EMBL/GenBank/DDBJ whole genome shotgun (WGS) entry which is preliminary data.</text>
</comment>
<dbReference type="Proteomes" id="UP000652219">
    <property type="component" value="Unassembled WGS sequence"/>
</dbReference>
<reference evidence="3 4" key="1">
    <citation type="journal article" date="2020" name="Phytopathology">
        <title>Genome Sequence Resources of Colletotrichum truncatum, C. plurivorum, C. musicola, and C. sojae: Four Species Pathogenic to Soybean (Glycine max).</title>
        <authorList>
            <person name="Rogerio F."/>
            <person name="Boufleur T.R."/>
            <person name="Ciampi-Guillardi M."/>
            <person name="Sukno S.A."/>
            <person name="Thon M.R."/>
            <person name="Massola Junior N.S."/>
            <person name="Baroncelli R."/>
        </authorList>
    </citation>
    <scope>NUCLEOTIDE SEQUENCE [LARGE SCALE GENOMIC DNA]</scope>
    <source>
        <strain evidence="3 4">LFN0009</strain>
    </source>
</reference>
<keyword evidence="4" id="KW-1185">Reference proteome</keyword>
<dbReference type="Gene3D" id="3.40.50.300">
    <property type="entry name" value="P-loop containing nucleotide triphosphate hydrolases"/>
    <property type="match status" value="1"/>
</dbReference>
<gene>
    <name evidence="3" type="ORF">CSOJ01_03009</name>
</gene>
<dbReference type="PANTHER" id="PTHR46411:SF2">
    <property type="entry name" value="AAA+ ATPASE DOMAIN-CONTAINING PROTEIN"/>
    <property type="match status" value="1"/>
</dbReference>
<evidence type="ECO:0000313" key="4">
    <source>
        <dbReference type="Proteomes" id="UP000652219"/>
    </source>
</evidence>
<feature type="compositionally biased region" description="Polar residues" evidence="1">
    <location>
        <begin position="1"/>
        <end position="19"/>
    </location>
</feature>
<feature type="compositionally biased region" description="Basic and acidic residues" evidence="1">
    <location>
        <begin position="304"/>
        <end position="327"/>
    </location>
</feature>
<feature type="region of interest" description="Disordered" evidence="1">
    <location>
        <begin position="1"/>
        <end position="71"/>
    </location>
</feature>
<evidence type="ECO:0000259" key="2">
    <source>
        <dbReference type="SMART" id="SM00382"/>
    </source>
</evidence>
<sequence>MASASTPQLSQGSTMSSAGGESIVSEDQPHLDLESQTTTPSASPVRTFRVNSTHPAKDSEHPPQDDDMDVTRTEPDRTEAVSIANGTEAGSESSSSVSSVTGFNYRLHTIARVLRTNPDFSDRELASDNENLELLMQHTSLMTWLSRLLRGPDHPPPSTAAFDRLRGIPEMKLSTWKEWDKFPISIPEKDPKYAIDILVEDPPLTGLSRLGPDEENPSASIRLSVRPDGIPTLPSQISIFSLPIRRIIFDIADGRLRSDSINGFMNIYRPFKILVYLEDKIRQRAAELHKLFAESTATPTRQPPAEKDRDTEGHSISDGNVPDKTDAATEDDVESTHSQEQSEYDNRDERIFTHGYWNQLTREELQEAAEDFEVLVSFMDKYIFPLRRALRENDDVKVSFRELWHLYTPGTIVYVKDSSVPQKLWRVIQVIGGTVRLRLDAPPPPRGVHVVNSSNYLKLGGATGENRTPAFTLDCYYVDFNGTNYVRVLKSFAIDEFQGFVHVQGLPILPLHVATSEGLVDINAMQERGTEFISYTQQSYCYFRGRSVSYEPNGQVLRRPEGGTVGSVAVLSESIESPVVVDFERCFNTLPDWKPCRVSKELTVLYPDARLPPPPYDDDRVWDLRMAEQVLNYTDQTQSIEIYGRHPPSEDDVLLLPNRVFAYVLRTRRWGKSSECYVHPHPRGSIDERHRSIIESMMATHFRKKKSERRQFDLIQDKGKGLIVLLHGVPGVGKTSTAETVAQFYNKPLLPITCGDLGMTPGEVETNLQSSFQLAQAWECVLLLDEADVFLAERSQDNIERNALVSVFLRVMEYYEGILFLTTNKVGSFDEAFKSRMSMALYYPPLTLEQTEKIWEMQMDRTERLSSEAAAAADGRHDESQLVRFNRLEIKTLAKELWGLQQSQPHYKPVWNGRQIRNAFQTAVALAEFHQQRNNIIGPVCVSRFDFEKVALVSNEFNAYLWEVKHRRGDDYQSLKKEHRFDRFDHNHLTHGWGGPSFGQHQQSSGFGMPGAWDTSQSSNTMGSGGGPGFGGNGMQSQSWQHPGFGGMGNPNVNSNMGNPGLGNSAMPSIVMGGSGLGNSGMNMGNQGMGNATMGSGMPGTVNVQAMPGQNVSEQQQQQQQPSSIAQQGGHMQGMFGQGNAQQRSSGW</sequence>
<feature type="compositionally biased region" description="Low complexity" evidence="1">
    <location>
        <begin position="1110"/>
        <end position="1139"/>
    </location>
</feature>
<feature type="domain" description="AAA+ ATPase" evidence="2">
    <location>
        <begin position="720"/>
        <end position="847"/>
    </location>
</feature>
<dbReference type="InterPro" id="IPR027417">
    <property type="entry name" value="P-loop_NTPase"/>
</dbReference>
<feature type="compositionally biased region" description="Polar residues" evidence="1">
    <location>
        <begin position="34"/>
        <end position="54"/>
    </location>
</feature>
<feature type="compositionally biased region" description="Basic and acidic residues" evidence="1">
    <location>
        <begin position="55"/>
        <end position="71"/>
    </location>
</feature>
<dbReference type="SMART" id="SM00382">
    <property type="entry name" value="AAA"/>
    <property type="match status" value="1"/>
</dbReference>
<dbReference type="InterPro" id="IPR003959">
    <property type="entry name" value="ATPase_AAA_core"/>
</dbReference>
<name>A0A8H6JPL1_9PEZI</name>
<dbReference type="CDD" id="cd19481">
    <property type="entry name" value="RecA-like_protease"/>
    <property type="match status" value="1"/>
</dbReference>
<dbReference type="Pfam" id="PF22942">
    <property type="entry name" value="DUF7025"/>
    <property type="match status" value="1"/>
</dbReference>
<dbReference type="GO" id="GO:0005524">
    <property type="term" value="F:ATP binding"/>
    <property type="evidence" value="ECO:0007669"/>
    <property type="project" value="InterPro"/>
</dbReference>
<dbReference type="InterPro" id="IPR054289">
    <property type="entry name" value="DUF7025"/>
</dbReference>
<proteinExistence type="predicted"/>
<dbReference type="AlphaFoldDB" id="A0A8H6JPL1"/>
<feature type="region of interest" description="Disordered" evidence="1">
    <location>
        <begin position="293"/>
        <end position="345"/>
    </location>
</feature>
<dbReference type="Pfam" id="PF00004">
    <property type="entry name" value="AAA"/>
    <property type="match status" value="1"/>
</dbReference>
<dbReference type="EMBL" id="WIGN01000028">
    <property type="protein sequence ID" value="KAF6816386.1"/>
    <property type="molecule type" value="Genomic_DNA"/>
</dbReference>
<dbReference type="PANTHER" id="PTHR46411">
    <property type="entry name" value="FAMILY ATPASE, PUTATIVE-RELATED"/>
    <property type="match status" value="1"/>
</dbReference>
<dbReference type="SUPFAM" id="SSF52540">
    <property type="entry name" value="P-loop containing nucleoside triphosphate hydrolases"/>
    <property type="match status" value="1"/>
</dbReference>
<organism evidence="3 4">
    <name type="scientific">Colletotrichum sojae</name>
    <dbReference type="NCBI Taxonomy" id="2175907"/>
    <lineage>
        <taxon>Eukaryota</taxon>
        <taxon>Fungi</taxon>
        <taxon>Dikarya</taxon>
        <taxon>Ascomycota</taxon>
        <taxon>Pezizomycotina</taxon>
        <taxon>Sordariomycetes</taxon>
        <taxon>Hypocreomycetidae</taxon>
        <taxon>Glomerellales</taxon>
        <taxon>Glomerellaceae</taxon>
        <taxon>Colletotrichum</taxon>
        <taxon>Colletotrichum orchidearum species complex</taxon>
    </lineage>
</organism>
<dbReference type="InterPro" id="IPR003593">
    <property type="entry name" value="AAA+_ATPase"/>
</dbReference>
<dbReference type="GO" id="GO:0016887">
    <property type="term" value="F:ATP hydrolysis activity"/>
    <property type="evidence" value="ECO:0007669"/>
    <property type="project" value="InterPro"/>
</dbReference>
<dbReference type="Pfam" id="PF23232">
    <property type="entry name" value="AAA_lid_13"/>
    <property type="match status" value="1"/>
</dbReference>
<protein>
    <submittedName>
        <fullName evidence="3">AAA family ATPase</fullName>
    </submittedName>
</protein>
<feature type="region of interest" description="Disordered" evidence="1">
    <location>
        <begin position="1109"/>
        <end position="1148"/>
    </location>
</feature>
<dbReference type="InterPro" id="IPR056599">
    <property type="entry name" value="AAA_lid_fung"/>
</dbReference>
<evidence type="ECO:0000313" key="3">
    <source>
        <dbReference type="EMBL" id="KAF6816386.1"/>
    </source>
</evidence>